<dbReference type="GO" id="GO:0005506">
    <property type="term" value="F:iron ion binding"/>
    <property type="evidence" value="ECO:0007669"/>
    <property type="project" value="InterPro"/>
</dbReference>
<dbReference type="Gene3D" id="1.10.630.10">
    <property type="entry name" value="Cytochrome P450"/>
    <property type="match status" value="1"/>
</dbReference>
<dbReference type="AlphaFoldDB" id="A0AAV9HI46"/>
<evidence type="ECO:0000256" key="8">
    <source>
        <dbReference type="ARBA" id="ARBA00023033"/>
    </source>
</evidence>
<keyword evidence="11" id="KW-0732">Signal</keyword>
<dbReference type="PROSITE" id="PS00086">
    <property type="entry name" value="CYTOCHROME_P450"/>
    <property type="match status" value="1"/>
</dbReference>
<dbReference type="EMBL" id="MU865013">
    <property type="protein sequence ID" value="KAK4460368.1"/>
    <property type="molecule type" value="Genomic_DNA"/>
</dbReference>
<evidence type="ECO:0000256" key="2">
    <source>
        <dbReference type="ARBA" id="ARBA00004167"/>
    </source>
</evidence>
<evidence type="ECO:0000256" key="6">
    <source>
        <dbReference type="ARBA" id="ARBA00023002"/>
    </source>
</evidence>
<accession>A0AAV9HI46</accession>
<evidence type="ECO:0000256" key="9">
    <source>
        <dbReference type="PIRSR" id="PIRSR602403-1"/>
    </source>
</evidence>
<dbReference type="GO" id="GO:0019748">
    <property type="term" value="P:secondary metabolic process"/>
    <property type="evidence" value="ECO:0007669"/>
    <property type="project" value="UniProtKB-ARBA"/>
</dbReference>
<dbReference type="PANTHER" id="PTHR46206:SF2">
    <property type="entry name" value="CYTOCHROME P450 MONOOXYGENASE AUSG-RELATED"/>
    <property type="match status" value="1"/>
</dbReference>
<dbReference type="SUPFAM" id="SSF48264">
    <property type="entry name" value="Cytochrome P450"/>
    <property type="match status" value="1"/>
</dbReference>
<keyword evidence="7 9" id="KW-0408">Iron</keyword>
<keyword evidence="6 10" id="KW-0560">Oxidoreductase</keyword>
<evidence type="ECO:0000256" key="3">
    <source>
        <dbReference type="ARBA" id="ARBA00010617"/>
    </source>
</evidence>
<feature type="chain" id="PRO_5043474265" evidence="11">
    <location>
        <begin position="18"/>
        <end position="503"/>
    </location>
</feature>
<comment type="similarity">
    <text evidence="3 10">Belongs to the cytochrome P450 family.</text>
</comment>
<keyword evidence="8 10" id="KW-0503">Monooxygenase</keyword>
<sequence>MLVQLLSSTLTWLLVAAASCAYLLRTKRRPIFPVVNDYPLDFFRQRAHREYRSNAKKLLADGFAKHGGPITVLVPGGSKIVLPSALSDWMKTNRDLDHQQLVREEYFDRFPGFEGLRAIHSPDNVVIDMLRAKLSAQNESILPAVDQHVAAALEEHWGDAESWHAISWDRDTTGIISRAAASVFVGPEKAADPEWQALVQTYVRELFTAVGKLHAWPAPLRPLVQWFLPQTSACRTLVRQARATMRDVVDQRAREAKTAADQGLEPPRYDDAVAWTQAAPNNADSNKPEAGDIQLALAVAALFTTTEALKQVLIDIARHPELVEPLREEIRQSLSDRWQVGQAALANMELLDSVVKESQRLVPLLVGLERKVIRDTTLPDGTRIPEGSHVMVDSSDMWSPEVHEEPESYDGYRFLKRRRAGHKATQFVQSSREHNVFGGGRHICPGRFFASSELKLCLAHILTKYDVRLKDGYRSAPIPSGFYAIVDPAAQLEVRRRGVSTGF</sequence>
<evidence type="ECO:0000313" key="12">
    <source>
        <dbReference type="EMBL" id="KAK4460368.1"/>
    </source>
</evidence>
<dbReference type="Pfam" id="PF00067">
    <property type="entry name" value="p450"/>
    <property type="match status" value="1"/>
</dbReference>
<evidence type="ECO:0000256" key="10">
    <source>
        <dbReference type="RuleBase" id="RU000461"/>
    </source>
</evidence>
<dbReference type="GO" id="GO:0016020">
    <property type="term" value="C:membrane"/>
    <property type="evidence" value="ECO:0007669"/>
    <property type="project" value="UniProtKB-SubCell"/>
</dbReference>
<comment type="cofactor">
    <cofactor evidence="1 9">
        <name>heme</name>
        <dbReference type="ChEBI" id="CHEBI:30413"/>
    </cofactor>
</comment>
<organism evidence="12 13">
    <name type="scientific">Cladorrhinum samala</name>
    <dbReference type="NCBI Taxonomy" id="585594"/>
    <lineage>
        <taxon>Eukaryota</taxon>
        <taxon>Fungi</taxon>
        <taxon>Dikarya</taxon>
        <taxon>Ascomycota</taxon>
        <taxon>Pezizomycotina</taxon>
        <taxon>Sordariomycetes</taxon>
        <taxon>Sordariomycetidae</taxon>
        <taxon>Sordariales</taxon>
        <taxon>Podosporaceae</taxon>
        <taxon>Cladorrhinum</taxon>
    </lineage>
</organism>
<evidence type="ECO:0000256" key="4">
    <source>
        <dbReference type="ARBA" id="ARBA00022617"/>
    </source>
</evidence>
<evidence type="ECO:0000313" key="13">
    <source>
        <dbReference type="Proteomes" id="UP001321749"/>
    </source>
</evidence>
<dbReference type="InterPro" id="IPR001128">
    <property type="entry name" value="Cyt_P450"/>
</dbReference>
<dbReference type="GO" id="GO:0016705">
    <property type="term" value="F:oxidoreductase activity, acting on paired donors, with incorporation or reduction of molecular oxygen"/>
    <property type="evidence" value="ECO:0007669"/>
    <property type="project" value="InterPro"/>
</dbReference>
<dbReference type="PANTHER" id="PTHR46206">
    <property type="entry name" value="CYTOCHROME P450"/>
    <property type="match status" value="1"/>
</dbReference>
<evidence type="ECO:0000256" key="7">
    <source>
        <dbReference type="ARBA" id="ARBA00023004"/>
    </source>
</evidence>
<feature type="signal peptide" evidence="11">
    <location>
        <begin position="1"/>
        <end position="17"/>
    </location>
</feature>
<comment type="caution">
    <text evidence="12">The sequence shown here is derived from an EMBL/GenBank/DDBJ whole genome shotgun (WGS) entry which is preliminary data.</text>
</comment>
<dbReference type="PRINTS" id="PR00465">
    <property type="entry name" value="EP450IV"/>
</dbReference>
<reference evidence="12" key="1">
    <citation type="journal article" date="2023" name="Mol. Phylogenet. Evol.">
        <title>Genome-scale phylogeny and comparative genomics of the fungal order Sordariales.</title>
        <authorList>
            <person name="Hensen N."/>
            <person name="Bonometti L."/>
            <person name="Westerberg I."/>
            <person name="Brannstrom I.O."/>
            <person name="Guillou S."/>
            <person name="Cros-Aarteil S."/>
            <person name="Calhoun S."/>
            <person name="Haridas S."/>
            <person name="Kuo A."/>
            <person name="Mondo S."/>
            <person name="Pangilinan J."/>
            <person name="Riley R."/>
            <person name="LaButti K."/>
            <person name="Andreopoulos B."/>
            <person name="Lipzen A."/>
            <person name="Chen C."/>
            <person name="Yan M."/>
            <person name="Daum C."/>
            <person name="Ng V."/>
            <person name="Clum A."/>
            <person name="Steindorff A."/>
            <person name="Ohm R.A."/>
            <person name="Martin F."/>
            <person name="Silar P."/>
            <person name="Natvig D.O."/>
            <person name="Lalanne C."/>
            <person name="Gautier V."/>
            <person name="Ament-Velasquez S.L."/>
            <person name="Kruys A."/>
            <person name="Hutchinson M.I."/>
            <person name="Powell A.J."/>
            <person name="Barry K."/>
            <person name="Miller A.N."/>
            <person name="Grigoriev I.V."/>
            <person name="Debuchy R."/>
            <person name="Gladieux P."/>
            <person name="Hiltunen Thoren M."/>
            <person name="Johannesson H."/>
        </authorList>
    </citation>
    <scope>NUCLEOTIDE SEQUENCE</scope>
    <source>
        <strain evidence="12">PSN324</strain>
    </source>
</reference>
<dbReference type="FunFam" id="1.10.630.10:FF:000059">
    <property type="entry name" value="Cytochrome P450 monooxygenase"/>
    <property type="match status" value="1"/>
</dbReference>
<protein>
    <submittedName>
        <fullName evidence="12">Cytochrome P450</fullName>
    </submittedName>
</protein>
<keyword evidence="5 9" id="KW-0479">Metal-binding</keyword>
<proteinExistence type="inferred from homology"/>
<dbReference type="Proteomes" id="UP001321749">
    <property type="component" value="Unassembled WGS sequence"/>
</dbReference>
<feature type="binding site" description="axial binding residue" evidence="9">
    <location>
        <position position="444"/>
    </location>
    <ligand>
        <name>heme</name>
        <dbReference type="ChEBI" id="CHEBI:30413"/>
    </ligand>
    <ligandPart>
        <name>Fe</name>
        <dbReference type="ChEBI" id="CHEBI:18248"/>
    </ligandPart>
</feature>
<dbReference type="InterPro" id="IPR036396">
    <property type="entry name" value="Cyt_P450_sf"/>
</dbReference>
<reference evidence="12" key="2">
    <citation type="submission" date="2023-06" db="EMBL/GenBank/DDBJ databases">
        <authorList>
            <consortium name="Lawrence Berkeley National Laboratory"/>
            <person name="Mondo S.J."/>
            <person name="Hensen N."/>
            <person name="Bonometti L."/>
            <person name="Westerberg I."/>
            <person name="Brannstrom I.O."/>
            <person name="Guillou S."/>
            <person name="Cros-Aarteil S."/>
            <person name="Calhoun S."/>
            <person name="Haridas S."/>
            <person name="Kuo A."/>
            <person name="Pangilinan J."/>
            <person name="Riley R."/>
            <person name="Labutti K."/>
            <person name="Andreopoulos B."/>
            <person name="Lipzen A."/>
            <person name="Chen C."/>
            <person name="Yanf M."/>
            <person name="Daum C."/>
            <person name="Ng V."/>
            <person name="Clum A."/>
            <person name="Steindorff A."/>
            <person name="Ohm R."/>
            <person name="Martin F."/>
            <person name="Silar P."/>
            <person name="Natvig D."/>
            <person name="Lalanne C."/>
            <person name="Gautier V."/>
            <person name="Ament-Velasquez S.L."/>
            <person name="Kruys A."/>
            <person name="Hutchinson M.I."/>
            <person name="Powell A.J."/>
            <person name="Barry K."/>
            <person name="Miller A.N."/>
            <person name="Grigoriev I.V."/>
            <person name="Debuchy R."/>
            <person name="Gladieux P."/>
            <person name="Thoren M.H."/>
            <person name="Johannesson H."/>
        </authorList>
    </citation>
    <scope>NUCLEOTIDE SEQUENCE</scope>
    <source>
        <strain evidence="12">PSN324</strain>
    </source>
</reference>
<dbReference type="CDD" id="cd11041">
    <property type="entry name" value="CYP503A1-like"/>
    <property type="match status" value="1"/>
</dbReference>
<dbReference type="GO" id="GO:0020037">
    <property type="term" value="F:heme binding"/>
    <property type="evidence" value="ECO:0007669"/>
    <property type="project" value="InterPro"/>
</dbReference>
<evidence type="ECO:0000256" key="5">
    <source>
        <dbReference type="ARBA" id="ARBA00022723"/>
    </source>
</evidence>
<keyword evidence="4 9" id="KW-0349">Heme</keyword>
<name>A0AAV9HI46_9PEZI</name>
<gene>
    <name evidence="12" type="ORF">QBC42DRAFT_332537</name>
</gene>
<evidence type="ECO:0000256" key="11">
    <source>
        <dbReference type="SAM" id="SignalP"/>
    </source>
</evidence>
<evidence type="ECO:0000256" key="1">
    <source>
        <dbReference type="ARBA" id="ARBA00001971"/>
    </source>
</evidence>
<dbReference type="InterPro" id="IPR002403">
    <property type="entry name" value="Cyt_P450_E_grp-IV"/>
</dbReference>
<keyword evidence="13" id="KW-1185">Reference proteome</keyword>
<dbReference type="InterPro" id="IPR017972">
    <property type="entry name" value="Cyt_P450_CS"/>
</dbReference>
<dbReference type="GO" id="GO:0004497">
    <property type="term" value="F:monooxygenase activity"/>
    <property type="evidence" value="ECO:0007669"/>
    <property type="project" value="UniProtKB-KW"/>
</dbReference>
<comment type="subcellular location">
    <subcellularLocation>
        <location evidence="2">Membrane</location>
        <topology evidence="2">Single-pass membrane protein</topology>
    </subcellularLocation>
</comment>